<comment type="caution">
    <text evidence="2">The sequence shown here is derived from an EMBL/GenBank/DDBJ whole genome shotgun (WGS) entry which is preliminary data.</text>
</comment>
<proteinExistence type="predicted"/>
<keyword evidence="1" id="KW-1133">Transmembrane helix</keyword>
<dbReference type="RefSeq" id="WP_008687319.1">
    <property type="nucleotide sequence ID" value="NZ_AP024510.1"/>
</dbReference>
<dbReference type="AlphaFoldDB" id="A0A4R3TLW1"/>
<protein>
    <submittedName>
        <fullName evidence="2">Uncharacterized protein</fullName>
    </submittedName>
</protein>
<keyword evidence="1" id="KW-0812">Transmembrane</keyword>
<feature type="transmembrane region" description="Helical" evidence="1">
    <location>
        <begin position="126"/>
        <end position="150"/>
    </location>
</feature>
<name>A0A4R3TLW1_9FIRM</name>
<evidence type="ECO:0000313" key="2">
    <source>
        <dbReference type="EMBL" id="TCU63145.1"/>
    </source>
</evidence>
<accession>A0A4R3TLW1</accession>
<sequence length="269" mass="31031">MKAWKEFMEFTNLKGQVKNFVMLLMLTSFLYCSVYTILANFMYWNGNTLLFYGILYVLVIVSAYVYMLVLYQFLKKKRDDDLRVDMKACRIPLIMTQSVFFLLMAGGSFVSYLLMENQDLAFLQYLLTPILLLLLMLYIPWQVFAILEILNGKKHPLRILKDALLIILRHYQSVFYSLLALGAIAAIYYSCMDAMFEISISLVPATAVIDIMTRANPFLQLFTLMASVLDNVNIAIPAILSLLYGIIMCIALSFYYMVLICIFDDDIHV</sequence>
<feature type="transmembrane region" description="Helical" evidence="1">
    <location>
        <begin position="171"/>
        <end position="188"/>
    </location>
</feature>
<organism evidence="2 3">
    <name type="scientific">Longicatena caecimuris</name>
    <dbReference type="NCBI Taxonomy" id="1796635"/>
    <lineage>
        <taxon>Bacteria</taxon>
        <taxon>Bacillati</taxon>
        <taxon>Bacillota</taxon>
        <taxon>Erysipelotrichia</taxon>
        <taxon>Erysipelotrichales</taxon>
        <taxon>Erysipelotrichaceae</taxon>
        <taxon>Longicatena</taxon>
    </lineage>
</organism>
<feature type="transmembrane region" description="Helical" evidence="1">
    <location>
        <begin position="49"/>
        <end position="71"/>
    </location>
</feature>
<evidence type="ECO:0000313" key="3">
    <source>
        <dbReference type="Proteomes" id="UP000295773"/>
    </source>
</evidence>
<feature type="transmembrane region" description="Helical" evidence="1">
    <location>
        <begin position="20"/>
        <end position="43"/>
    </location>
</feature>
<evidence type="ECO:0000256" key="1">
    <source>
        <dbReference type="SAM" id="Phobius"/>
    </source>
</evidence>
<reference evidence="2 3" key="1">
    <citation type="submission" date="2019-03" db="EMBL/GenBank/DDBJ databases">
        <title>Genomic Encyclopedia of Type Strains, Phase IV (KMG-IV): sequencing the most valuable type-strain genomes for metagenomic binning, comparative biology and taxonomic classification.</title>
        <authorList>
            <person name="Goeker M."/>
        </authorList>
    </citation>
    <scope>NUCLEOTIDE SEQUENCE [LARGE SCALE GENOMIC DNA]</scope>
    <source>
        <strain evidence="2 3">DSM 29481</strain>
    </source>
</reference>
<dbReference type="EMBL" id="SMBP01000002">
    <property type="protein sequence ID" value="TCU63145.1"/>
    <property type="molecule type" value="Genomic_DNA"/>
</dbReference>
<feature type="transmembrane region" description="Helical" evidence="1">
    <location>
        <begin position="91"/>
        <end position="114"/>
    </location>
</feature>
<gene>
    <name evidence="2" type="ORF">EDD61_102148</name>
</gene>
<keyword evidence="1" id="KW-0472">Membrane</keyword>
<keyword evidence="3" id="KW-1185">Reference proteome</keyword>
<feature type="transmembrane region" description="Helical" evidence="1">
    <location>
        <begin position="242"/>
        <end position="263"/>
    </location>
</feature>
<dbReference type="GeneID" id="73796375"/>
<dbReference type="Proteomes" id="UP000295773">
    <property type="component" value="Unassembled WGS sequence"/>
</dbReference>